<accession>A0A9D4YYJ1</accession>
<feature type="region of interest" description="Disordered" evidence="1">
    <location>
        <begin position="84"/>
        <end position="103"/>
    </location>
</feature>
<dbReference type="EMBL" id="SIDB01000005">
    <property type="protein sequence ID" value="KAI3432357.1"/>
    <property type="molecule type" value="Genomic_DNA"/>
</dbReference>
<feature type="compositionally biased region" description="Low complexity" evidence="1">
    <location>
        <begin position="1"/>
        <end position="19"/>
    </location>
</feature>
<evidence type="ECO:0000256" key="1">
    <source>
        <dbReference type="SAM" id="MobiDB-lite"/>
    </source>
</evidence>
<keyword evidence="3" id="KW-1185">Reference proteome</keyword>
<dbReference type="Proteomes" id="UP001055712">
    <property type="component" value="Unassembled WGS sequence"/>
</dbReference>
<dbReference type="AlphaFoldDB" id="A0A9D4YYJ1"/>
<reference evidence="2" key="2">
    <citation type="submission" date="2020-11" db="EMBL/GenBank/DDBJ databases">
        <authorList>
            <person name="Cecchin M."/>
            <person name="Marcolungo L."/>
            <person name="Rossato M."/>
            <person name="Girolomoni L."/>
            <person name="Cosentino E."/>
            <person name="Cuine S."/>
            <person name="Li-Beisson Y."/>
            <person name="Delledonne M."/>
            <person name="Ballottari M."/>
        </authorList>
    </citation>
    <scope>NUCLEOTIDE SEQUENCE</scope>
    <source>
        <strain evidence="2">211/11P</strain>
        <tissue evidence="2">Whole cell</tissue>
    </source>
</reference>
<reference evidence="2" key="1">
    <citation type="journal article" date="2019" name="Plant J.">
        <title>Chlorella vulgaris genome assembly and annotation reveals the molecular basis for metabolic acclimation to high light conditions.</title>
        <authorList>
            <person name="Cecchin M."/>
            <person name="Marcolungo L."/>
            <person name="Rossato M."/>
            <person name="Girolomoni L."/>
            <person name="Cosentino E."/>
            <person name="Cuine S."/>
            <person name="Li-Beisson Y."/>
            <person name="Delledonne M."/>
            <person name="Ballottari M."/>
        </authorList>
    </citation>
    <scope>NUCLEOTIDE SEQUENCE</scope>
    <source>
        <strain evidence="2">211/11P</strain>
    </source>
</reference>
<proteinExistence type="predicted"/>
<evidence type="ECO:0000313" key="3">
    <source>
        <dbReference type="Proteomes" id="UP001055712"/>
    </source>
</evidence>
<protein>
    <submittedName>
        <fullName evidence="2">Uncharacterized protein</fullName>
    </submittedName>
</protein>
<organism evidence="2 3">
    <name type="scientific">Chlorella vulgaris</name>
    <name type="common">Green alga</name>
    <dbReference type="NCBI Taxonomy" id="3077"/>
    <lineage>
        <taxon>Eukaryota</taxon>
        <taxon>Viridiplantae</taxon>
        <taxon>Chlorophyta</taxon>
        <taxon>core chlorophytes</taxon>
        <taxon>Trebouxiophyceae</taxon>
        <taxon>Chlorellales</taxon>
        <taxon>Chlorellaceae</taxon>
        <taxon>Chlorella clade</taxon>
        <taxon>Chlorella</taxon>
    </lineage>
</organism>
<evidence type="ECO:0000313" key="2">
    <source>
        <dbReference type="EMBL" id="KAI3432357.1"/>
    </source>
</evidence>
<feature type="region of interest" description="Disordered" evidence="1">
    <location>
        <begin position="1"/>
        <end position="46"/>
    </location>
</feature>
<sequence>MAACAGTCGPAGPHAAAADGSGGGGSNGSAAPPRTSTLSQLEEADVGTARHDFKQMYCAILKEANGPDTTQLERSLWEGNNCRMGWSSATPSSESAARPCWTG</sequence>
<name>A0A9D4YYJ1_CHLVU</name>
<gene>
    <name evidence="2" type="ORF">D9Q98_003914</name>
</gene>
<comment type="caution">
    <text evidence="2">The sequence shown here is derived from an EMBL/GenBank/DDBJ whole genome shotgun (WGS) entry which is preliminary data.</text>
</comment>